<organism evidence="2 3">
    <name type="scientific">Paenibacillus puldeungensis</name>
    <dbReference type="NCBI Taxonomy" id="696536"/>
    <lineage>
        <taxon>Bacteria</taxon>
        <taxon>Bacillati</taxon>
        <taxon>Bacillota</taxon>
        <taxon>Bacilli</taxon>
        <taxon>Bacillales</taxon>
        <taxon>Paenibacillaceae</taxon>
        <taxon>Paenibacillus</taxon>
    </lineage>
</organism>
<dbReference type="Proteomes" id="UP001597262">
    <property type="component" value="Unassembled WGS sequence"/>
</dbReference>
<dbReference type="PANTHER" id="PTHR35525">
    <property type="entry name" value="BLL6575 PROTEIN"/>
    <property type="match status" value="1"/>
</dbReference>
<comment type="caution">
    <text evidence="2">The sequence shown here is derived from an EMBL/GenBank/DDBJ whole genome shotgun (WGS) entry which is preliminary data.</text>
</comment>
<name>A0ABW3RSN8_9BACL</name>
<dbReference type="SUPFAM" id="SSF160904">
    <property type="entry name" value="Jann2411-like"/>
    <property type="match status" value="1"/>
</dbReference>
<evidence type="ECO:0000313" key="2">
    <source>
        <dbReference type="EMBL" id="MFD1175446.1"/>
    </source>
</evidence>
<dbReference type="InterPro" id="IPR021005">
    <property type="entry name" value="Znf_CGNR"/>
</dbReference>
<dbReference type="Pfam" id="PF07336">
    <property type="entry name" value="ABATE"/>
    <property type="match status" value="1"/>
</dbReference>
<evidence type="ECO:0000259" key="1">
    <source>
        <dbReference type="Pfam" id="PF11706"/>
    </source>
</evidence>
<dbReference type="Pfam" id="PF11706">
    <property type="entry name" value="zf-CGNR"/>
    <property type="match status" value="1"/>
</dbReference>
<dbReference type="InterPro" id="IPR023286">
    <property type="entry name" value="ABATE_dom_sf"/>
</dbReference>
<sequence>MNDTNKFPLISGNPSLDLVNTELVRRGQRHDLLTSLDDVMDWLNVEAECLGIDDMLLGEVGPRERQLISCILELRAMLRKQFEQIADGHPISNHFIAYLETKIERAPFTYKLKNQTLLPVPVGKVEDAIGSLIAYDALTLIQSQKLDYLKHCSNPDCVLLFIDESGRRKWCSMQICGNRKKAARFQHRKASEE</sequence>
<feature type="domain" description="Zinc finger CGNR" evidence="1">
    <location>
        <begin position="149"/>
        <end position="189"/>
    </location>
</feature>
<proteinExistence type="predicted"/>
<dbReference type="PANTHER" id="PTHR35525:SF3">
    <property type="entry name" value="BLL6575 PROTEIN"/>
    <property type="match status" value="1"/>
</dbReference>
<evidence type="ECO:0000313" key="3">
    <source>
        <dbReference type="Proteomes" id="UP001597262"/>
    </source>
</evidence>
<gene>
    <name evidence="2" type="ORF">ACFQ3W_03915</name>
</gene>
<dbReference type="EMBL" id="JBHTLM010000002">
    <property type="protein sequence ID" value="MFD1175446.1"/>
    <property type="molecule type" value="Genomic_DNA"/>
</dbReference>
<dbReference type="RefSeq" id="WP_379316806.1">
    <property type="nucleotide sequence ID" value="NZ_JBHTLM010000002.1"/>
</dbReference>
<keyword evidence="3" id="KW-1185">Reference proteome</keyword>
<dbReference type="InterPro" id="IPR010852">
    <property type="entry name" value="ABATE"/>
</dbReference>
<accession>A0ABW3RSN8</accession>
<protein>
    <submittedName>
        <fullName evidence="2">CGNR zinc finger domain-containing protein</fullName>
    </submittedName>
</protein>
<reference evidence="3" key="1">
    <citation type="journal article" date="2019" name="Int. J. Syst. Evol. Microbiol.">
        <title>The Global Catalogue of Microorganisms (GCM) 10K type strain sequencing project: providing services to taxonomists for standard genome sequencing and annotation.</title>
        <authorList>
            <consortium name="The Broad Institute Genomics Platform"/>
            <consortium name="The Broad Institute Genome Sequencing Center for Infectious Disease"/>
            <person name="Wu L."/>
            <person name="Ma J."/>
        </authorList>
    </citation>
    <scope>NUCLEOTIDE SEQUENCE [LARGE SCALE GENOMIC DNA]</scope>
    <source>
        <strain evidence="3">CCUG 59189</strain>
    </source>
</reference>
<dbReference type="Gene3D" id="1.10.3300.10">
    <property type="entry name" value="Jann2411-like domain"/>
    <property type="match status" value="1"/>
</dbReference>